<evidence type="ECO:0000313" key="2">
    <source>
        <dbReference type="Proteomes" id="UP000007953"/>
    </source>
</evidence>
<keyword evidence="1" id="KW-0614">Plasmid</keyword>
<organism evidence="1 2">
    <name type="scientific">Ralstonia solanacearum (strain Po82)</name>
    <dbReference type="NCBI Taxonomy" id="1031711"/>
    <lineage>
        <taxon>Bacteria</taxon>
        <taxon>Pseudomonadati</taxon>
        <taxon>Pseudomonadota</taxon>
        <taxon>Betaproteobacteria</taxon>
        <taxon>Burkholderiales</taxon>
        <taxon>Burkholderiaceae</taxon>
        <taxon>Ralstonia</taxon>
        <taxon>Ralstonia solanacearum species complex</taxon>
    </lineage>
</organism>
<gene>
    <name evidence="1" type="ordered locus">RSPO_m00285</name>
</gene>
<proteinExistence type="predicted"/>
<geneLocation type="plasmid" evidence="2"/>
<reference evidence="1 2" key="1">
    <citation type="journal article" date="2011" name="J. Bacteriol.">
        <title>Complete genome sequence of the plant pathogen Ralstonia solanacearum strain Po82.</title>
        <authorList>
            <person name="Xu J."/>
            <person name="Zheng H.J."/>
            <person name="Liu L."/>
            <person name="Pan Z.C."/>
            <person name="Prior P."/>
            <person name="Tang B."/>
            <person name="Xu J.S."/>
            <person name="Zhang H."/>
            <person name="Tian Q."/>
            <person name="Zhang L.Q."/>
            <person name="Feng J."/>
        </authorList>
    </citation>
    <scope>NUCLEOTIDE SEQUENCE [LARGE SCALE GENOMIC DNA]</scope>
    <source>
        <strain evidence="1 2">Po82</strain>
        <plasmid evidence="1">megaplasmid</plasmid>
    </source>
</reference>
<dbReference type="KEGG" id="rsn:RSPO_m00285"/>
<name>F6G7J0_RALS8</name>
<dbReference type="HOGENOM" id="CLU_3029149_0_0_4"/>
<accession>F6G7J0</accession>
<dbReference type="AlphaFoldDB" id="F6G7J0"/>
<sequence>MRAPCWAWLTKPLDKSSAHDDAGKAQQRHVDVIRRSKQMRGLPKAADQACERPAT</sequence>
<protein>
    <submittedName>
        <fullName evidence="1">Uncharacterized protein</fullName>
    </submittedName>
</protein>
<dbReference type="Proteomes" id="UP000007953">
    <property type="component" value="Plasmid megaplasmid"/>
</dbReference>
<evidence type="ECO:0000313" key="1">
    <source>
        <dbReference type="EMBL" id="AEG70926.1"/>
    </source>
</evidence>
<dbReference type="EMBL" id="CP002820">
    <property type="protein sequence ID" value="AEG70926.1"/>
    <property type="molecule type" value="Genomic_DNA"/>
</dbReference>